<evidence type="ECO:0000313" key="2">
    <source>
        <dbReference type="Proteomes" id="UP000467700"/>
    </source>
</evidence>
<protein>
    <submittedName>
        <fullName evidence="1">Uncharacterized protein</fullName>
    </submittedName>
</protein>
<dbReference type="EMBL" id="CACVBS010000028">
    <property type="protein sequence ID" value="CAA7260288.1"/>
    <property type="molecule type" value="Genomic_DNA"/>
</dbReference>
<dbReference type="Proteomes" id="UP000467700">
    <property type="component" value="Unassembled WGS sequence"/>
</dbReference>
<gene>
    <name evidence="1" type="ORF">AAE3_LOCUS1949</name>
</gene>
<keyword evidence="2" id="KW-1185">Reference proteome</keyword>
<dbReference type="AlphaFoldDB" id="A0A8S0WW74"/>
<proteinExistence type="predicted"/>
<reference evidence="1 2" key="1">
    <citation type="submission" date="2020-01" db="EMBL/GenBank/DDBJ databases">
        <authorList>
            <person name="Gupta K D."/>
        </authorList>
    </citation>
    <scope>NUCLEOTIDE SEQUENCE [LARGE SCALE GENOMIC DNA]</scope>
</reference>
<sequence length="218" mass="24417">MPWLSAGIQSRPRLTLQTCGLQEQAQTSASLSIFNIYSYELEPTSILSMAGVISLVFGLFERTLELCYILSVAIFLFLYLPRQPPKSLAEPLVCESLPEAAAEPSDDTTTEGLPRPETPVIVYSSSYDDSLSIISPGTPDDTQNSFFMVSFINSPLPEPHSPELVKSFSRLKIQSQKTLQALVENRRKMTGKCYAEVRKQRLRRARAVTVSRHCYFSE</sequence>
<name>A0A8S0WW74_CYCAE</name>
<accession>A0A8S0WW74</accession>
<comment type="caution">
    <text evidence="1">The sequence shown here is derived from an EMBL/GenBank/DDBJ whole genome shotgun (WGS) entry which is preliminary data.</text>
</comment>
<evidence type="ECO:0000313" key="1">
    <source>
        <dbReference type="EMBL" id="CAA7260288.1"/>
    </source>
</evidence>
<dbReference type="OrthoDB" id="10557765at2759"/>
<organism evidence="1 2">
    <name type="scientific">Cyclocybe aegerita</name>
    <name type="common">Black poplar mushroom</name>
    <name type="synonym">Agrocybe aegerita</name>
    <dbReference type="NCBI Taxonomy" id="1973307"/>
    <lineage>
        <taxon>Eukaryota</taxon>
        <taxon>Fungi</taxon>
        <taxon>Dikarya</taxon>
        <taxon>Basidiomycota</taxon>
        <taxon>Agaricomycotina</taxon>
        <taxon>Agaricomycetes</taxon>
        <taxon>Agaricomycetidae</taxon>
        <taxon>Agaricales</taxon>
        <taxon>Agaricineae</taxon>
        <taxon>Bolbitiaceae</taxon>
        <taxon>Cyclocybe</taxon>
    </lineage>
</organism>